<dbReference type="InterPro" id="IPR024185">
    <property type="entry name" value="FTHF_cligase-like_sf"/>
</dbReference>
<keyword evidence="8" id="KW-1185">Reference proteome</keyword>
<dbReference type="InterPro" id="IPR002698">
    <property type="entry name" value="FTHF_cligase"/>
</dbReference>
<dbReference type="PIRSF" id="PIRSF006806">
    <property type="entry name" value="FTHF_cligase"/>
    <property type="match status" value="1"/>
</dbReference>
<sequence>MHGLGNEHLSKTEWRSKITTERRSMDAESHAAEAAALAASASRLPGSVVCAYVPFGSEPGSLSLLDQLLDLGKRVLLPIVPAAPGPLEWAQYEGPATLGPGRLRGLKEPLGSRLGVDAISAADLILVPALAVDDDGVRLGRGAGYYDRSLVFAAPGVELVAVVRDAELVRRLPAEPHDVRMSGALTPGQGLVPRPV</sequence>
<keyword evidence="5" id="KW-0460">Magnesium</keyword>
<dbReference type="PANTHER" id="PTHR23407">
    <property type="entry name" value="ATPASE INHIBITOR/5-FORMYLTETRAHYDROFOLATE CYCLO-LIGASE"/>
    <property type="match status" value="1"/>
</dbReference>
<feature type="region of interest" description="Disordered" evidence="6">
    <location>
        <begin position="1"/>
        <end position="26"/>
    </location>
</feature>
<name>A0A1H3ETY6_9PSEU</name>
<dbReference type="AlphaFoldDB" id="A0A1H3ETY6"/>
<comment type="cofactor">
    <cofactor evidence="5">
        <name>Mg(2+)</name>
        <dbReference type="ChEBI" id="CHEBI:18420"/>
    </cofactor>
</comment>
<dbReference type="Pfam" id="PF01812">
    <property type="entry name" value="5-FTHF_cyc-lig"/>
    <property type="match status" value="1"/>
</dbReference>
<comment type="catalytic activity">
    <reaction evidence="5">
        <text>(6S)-5-formyl-5,6,7,8-tetrahydrofolate + ATP = (6R)-5,10-methenyltetrahydrofolate + ADP + phosphate</text>
        <dbReference type="Rhea" id="RHEA:10488"/>
        <dbReference type="ChEBI" id="CHEBI:30616"/>
        <dbReference type="ChEBI" id="CHEBI:43474"/>
        <dbReference type="ChEBI" id="CHEBI:57455"/>
        <dbReference type="ChEBI" id="CHEBI:57457"/>
        <dbReference type="ChEBI" id="CHEBI:456216"/>
        <dbReference type="EC" id="6.3.3.2"/>
    </reaction>
</comment>
<dbReference type="NCBIfam" id="TIGR02727">
    <property type="entry name" value="MTHFS_bact"/>
    <property type="match status" value="1"/>
</dbReference>
<protein>
    <recommendedName>
        <fullName evidence="5">5-formyltetrahydrofolate cyclo-ligase</fullName>
        <ecNumber evidence="5">6.3.3.2</ecNumber>
    </recommendedName>
</protein>
<feature type="binding site" evidence="4">
    <location>
        <begin position="138"/>
        <end position="146"/>
    </location>
    <ligand>
        <name>ATP</name>
        <dbReference type="ChEBI" id="CHEBI:30616"/>
    </ligand>
</feature>
<evidence type="ECO:0000256" key="1">
    <source>
        <dbReference type="ARBA" id="ARBA00010638"/>
    </source>
</evidence>
<keyword evidence="3 4" id="KW-0067">ATP-binding</keyword>
<feature type="compositionally biased region" description="Basic and acidic residues" evidence="6">
    <location>
        <begin position="8"/>
        <end position="26"/>
    </location>
</feature>
<dbReference type="EMBL" id="FNON01000003">
    <property type="protein sequence ID" value="SDX82075.1"/>
    <property type="molecule type" value="Genomic_DNA"/>
</dbReference>
<dbReference type="RefSeq" id="WP_091290208.1">
    <property type="nucleotide sequence ID" value="NZ_FNON01000003.1"/>
</dbReference>
<proteinExistence type="inferred from homology"/>
<dbReference type="EC" id="6.3.3.2" evidence="5"/>
<dbReference type="STRING" id="589385.SAMN05421504_103976"/>
<feature type="binding site" evidence="4">
    <location>
        <position position="53"/>
    </location>
    <ligand>
        <name>substrate</name>
    </ligand>
</feature>
<comment type="similarity">
    <text evidence="1 5">Belongs to the 5-formyltetrahydrofolate cyclo-ligase family.</text>
</comment>
<gene>
    <name evidence="7" type="ORF">SAMN05421504_103976</name>
</gene>
<evidence type="ECO:0000256" key="6">
    <source>
        <dbReference type="SAM" id="MobiDB-lite"/>
    </source>
</evidence>
<evidence type="ECO:0000313" key="8">
    <source>
        <dbReference type="Proteomes" id="UP000199515"/>
    </source>
</evidence>
<dbReference type="GO" id="GO:0046872">
    <property type="term" value="F:metal ion binding"/>
    <property type="evidence" value="ECO:0007669"/>
    <property type="project" value="UniProtKB-KW"/>
</dbReference>
<evidence type="ECO:0000256" key="3">
    <source>
        <dbReference type="ARBA" id="ARBA00022840"/>
    </source>
</evidence>
<keyword evidence="2 4" id="KW-0547">Nucleotide-binding</keyword>
<keyword evidence="7" id="KW-0436">Ligase</keyword>
<evidence type="ECO:0000256" key="2">
    <source>
        <dbReference type="ARBA" id="ARBA00022741"/>
    </source>
</evidence>
<organism evidence="7 8">
    <name type="scientific">Amycolatopsis xylanica</name>
    <dbReference type="NCBI Taxonomy" id="589385"/>
    <lineage>
        <taxon>Bacteria</taxon>
        <taxon>Bacillati</taxon>
        <taxon>Actinomycetota</taxon>
        <taxon>Actinomycetes</taxon>
        <taxon>Pseudonocardiales</taxon>
        <taxon>Pseudonocardiaceae</taxon>
        <taxon>Amycolatopsis</taxon>
    </lineage>
</organism>
<reference evidence="7 8" key="1">
    <citation type="submission" date="2016-10" db="EMBL/GenBank/DDBJ databases">
        <authorList>
            <person name="de Groot N.N."/>
        </authorList>
    </citation>
    <scope>NUCLEOTIDE SEQUENCE [LARGE SCALE GENOMIC DNA]</scope>
    <source>
        <strain evidence="7 8">CPCC 202699</strain>
    </source>
</reference>
<feature type="binding site" evidence="4">
    <location>
        <position position="58"/>
    </location>
    <ligand>
        <name>substrate</name>
    </ligand>
</feature>
<dbReference type="Gene3D" id="3.40.50.10420">
    <property type="entry name" value="NagB/RpiA/CoA transferase-like"/>
    <property type="match status" value="1"/>
</dbReference>
<dbReference type="GO" id="GO:0005524">
    <property type="term" value="F:ATP binding"/>
    <property type="evidence" value="ECO:0007669"/>
    <property type="project" value="UniProtKB-KW"/>
</dbReference>
<dbReference type="InterPro" id="IPR037171">
    <property type="entry name" value="NagB/RpiA_transferase-like"/>
</dbReference>
<evidence type="ECO:0000313" key="7">
    <source>
        <dbReference type="EMBL" id="SDX82075.1"/>
    </source>
</evidence>
<dbReference type="GO" id="GO:0030272">
    <property type="term" value="F:5-formyltetrahydrofolate cyclo-ligase activity"/>
    <property type="evidence" value="ECO:0007669"/>
    <property type="project" value="UniProtKB-EC"/>
</dbReference>
<evidence type="ECO:0000256" key="5">
    <source>
        <dbReference type="RuleBase" id="RU361279"/>
    </source>
</evidence>
<feature type="binding site" evidence="4">
    <location>
        <begin position="11"/>
        <end position="15"/>
    </location>
    <ligand>
        <name>ATP</name>
        <dbReference type="ChEBI" id="CHEBI:30616"/>
    </ligand>
</feature>
<dbReference type="OrthoDB" id="3242798at2"/>
<accession>A0A1H3ETY6</accession>
<evidence type="ECO:0000256" key="4">
    <source>
        <dbReference type="PIRSR" id="PIRSR006806-1"/>
    </source>
</evidence>
<keyword evidence="5" id="KW-0479">Metal-binding</keyword>
<dbReference type="Proteomes" id="UP000199515">
    <property type="component" value="Unassembled WGS sequence"/>
</dbReference>
<dbReference type="GO" id="GO:0035999">
    <property type="term" value="P:tetrahydrofolate interconversion"/>
    <property type="evidence" value="ECO:0007669"/>
    <property type="project" value="TreeGrafter"/>
</dbReference>
<dbReference type="PANTHER" id="PTHR23407:SF1">
    <property type="entry name" value="5-FORMYLTETRAHYDROFOLATE CYCLO-LIGASE"/>
    <property type="match status" value="1"/>
</dbReference>
<dbReference type="GO" id="GO:0009396">
    <property type="term" value="P:folic acid-containing compound biosynthetic process"/>
    <property type="evidence" value="ECO:0007669"/>
    <property type="project" value="TreeGrafter"/>
</dbReference>
<dbReference type="SUPFAM" id="SSF100950">
    <property type="entry name" value="NagB/RpiA/CoA transferase-like"/>
    <property type="match status" value="1"/>
</dbReference>